<keyword evidence="1" id="KW-0040">ANK repeat</keyword>
<dbReference type="SUPFAM" id="SSF51695">
    <property type="entry name" value="PLC-like phosphodiesterases"/>
    <property type="match status" value="1"/>
</dbReference>
<evidence type="ECO:0000256" key="1">
    <source>
        <dbReference type="PROSITE-ProRule" id="PRU00023"/>
    </source>
</evidence>
<organism evidence="3 4">
    <name type="scientific">Neocallimastix californiae</name>
    <dbReference type="NCBI Taxonomy" id="1754190"/>
    <lineage>
        <taxon>Eukaryota</taxon>
        <taxon>Fungi</taxon>
        <taxon>Fungi incertae sedis</taxon>
        <taxon>Chytridiomycota</taxon>
        <taxon>Chytridiomycota incertae sedis</taxon>
        <taxon>Neocallimastigomycetes</taxon>
        <taxon>Neocallimastigales</taxon>
        <taxon>Neocallimastigaceae</taxon>
        <taxon>Neocallimastix</taxon>
    </lineage>
</organism>
<feature type="repeat" description="ANK" evidence="1">
    <location>
        <begin position="333"/>
        <end position="365"/>
    </location>
</feature>
<dbReference type="Proteomes" id="UP000193920">
    <property type="component" value="Unassembled WGS sequence"/>
</dbReference>
<dbReference type="PROSITE" id="PS50088">
    <property type="entry name" value="ANK_REPEAT"/>
    <property type="match status" value="1"/>
</dbReference>
<dbReference type="InterPro" id="IPR002110">
    <property type="entry name" value="Ankyrin_rpt"/>
</dbReference>
<keyword evidence="4" id="KW-1185">Reference proteome</keyword>
<dbReference type="SUPFAM" id="SSF48403">
    <property type="entry name" value="Ankyrin repeat"/>
    <property type="match status" value="1"/>
</dbReference>
<gene>
    <name evidence="3" type="ORF">LY90DRAFT_640713</name>
</gene>
<dbReference type="Gene3D" id="1.25.40.20">
    <property type="entry name" value="Ankyrin repeat-containing domain"/>
    <property type="match status" value="2"/>
</dbReference>
<dbReference type="PANTHER" id="PTHR24121">
    <property type="entry name" value="NO MECHANORECEPTOR POTENTIAL C, ISOFORM D-RELATED"/>
    <property type="match status" value="1"/>
</dbReference>
<dbReference type="SMART" id="SM00248">
    <property type="entry name" value="ANK"/>
    <property type="match status" value="5"/>
</dbReference>
<reference evidence="3 4" key="1">
    <citation type="submission" date="2016-08" db="EMBL/GenBank/DDBJ databases">
        <title>A Parts List for Fungal Cellulosomes Revealed by Comparative Genomics.</title>
        <authorList>
            <consortium name="DOE Joint Genome Institute"/>
            <person name="Haitjema C.H."/>
            <person name="Gilmore S.P."/>
            <person name="Henske J.K."/>
            <person name="Solomon K.V."/>
            <person name="De Groot R."/>
            <person name="Kuo A."/>
            <person name="Mondo S.J."/>
            <person name="Salamov A.A."/>
            <person name="Labutti K."/>
            <person name="Zhao Z."/>
            <person name="Chiniquy J."/>
            <person name="Barry K."/>
            <person name="Brewer H.M."/>
            <person name="Purvine S.O."/>
            <person name="Wright A.T."/>
            <person name="Boxma B."/>
            <person name="Van Alen T."/>
            <person name="Hackstein J.H."/>
            <person name="Baker S.E."/>
            <person name="Grigoriev I.V."/>
            <person name="O'Malley M.A."/>
        </authorList>
    </citation>
    <scope>NUCLEOTIDE SEQUENCE [LARGE SCALE GENOMIC DNA]</scope>
    <source>
        <strain evidence="3 4">G1</strain>
    </source>
</reference>
<dbReference type="EMBL" id="MCOG01000005">
    <property type="protein sequence ID" value="ORY84548.1"/>
    <property type="molecule type" value="Genomic_DNA"/>
</dbReference>
<accession>A0A1Y2FKR3</accession>
<comment type="caution">
    <text evidence="3">The sequence shown here is derived from an EMBL/GenBank/DDBJ whole genome shotgun (WGS) entry which is preliminary data.</text>
</comment>
<dbReference type="InterPro" id="IPR009003">
    <property type="entry name" value="Peptidase_S1_PA"/>
</dbReference>
<sequence>MMIINNKELNNNNIEMVKLLMNYAIENQIILNINDKDDYGRYPLLIAINNKNEKDIENEISKKWNNNRLENILDINSEFISLLNKYRNKNSIIELIFSENSRLSKMLNEMNKKENNMKKEKIIEINDTIKNNNVAKLKKILNDAIKNEIVLDFNEKDEDGWYSLLIITNNNTNNYTKRINNKLKINEQDIENAISSNYYGNSNLKDISKINIEFIRLLYDYKNKNIIEIIFNENGELSKKFNELSIQEKIEENKIKKERNKRKKINDDNLLTFECKKENIDEVKKLINKGMKINKRNRYGDTPLIIACKKNNIELVKCLLKSKKIKIDKKSIYGISPLMVACYFKNKSLVDCLITQNAKVDISDNKNNLPLHIGCYLGHIEIIQSLMEKNKTLSNKINSYKDTPLTIAYKLNDNNKLVNILLGIKNKHIKNKTSTTTNIRENYMLNRGSTTENNKYYNKINRSICKIKTTSTGTGFFIEIPIPSEKYPMRGLMTNNHVLNENNLKTGNSFIIYLANDEKQATEIKINDEDFIFTSELIDVTFIEINYKIIKEINPIFLKPSNKDAKINESILIFQYAKAEYSLSHGNIINVCGFNYYHEVLTNNGSSGSPLLNKNYEVVGIHKSKVFTDNEIINKASKFSEVKFAIETLFNNINIYGMERARKSAKLLLKPEMDIMNDYGLELKLSSDDIDRLKHKILNEKEIKEEEEEEKKKKKKKKKEEKKKKKEEEQTKIKLDELKLVEKSLFYCEFNNKLLFYRTNYSWYVTVLSRRKNNFISEYDLDNIKQLNWFPIISNRTKLNKYINSKIKGREYVLITWLKLSELMSLEYVNLNFDLKYRLNQINIPGIHDTGTFHVEDYNFLAETQQLNIKEQLLNGIRYLDIRLSDVDRNISHEIYITHGDIFGVTIYCLKEGAAVDRLKFDDVINDTIDFF</sequence>
<dbReference type="GO" id="GO:0008081">
    <property type="term" value="F:phosphoric diester hydrolase activity"/>
    <property type="evidence" value="ECO:0007669"/>
    <property type="project" value="InterPro"/>
</dbReference>
<dbReference type="AlphaFoldDB" id="A0A1Y2FKR3"/>
<dbReference type="Pfam" id="PF13365">
    <property type="entry name" value="Trypsin_2"/>
    <property type="match status" value="1"/>
</dbReference>
<dbReference type="SUPFAM" id="SSF50494">
    <property type="entry name" value="Trypsin-like serine proteases"/>
    <property type="match status" value="1"/>
</dbReference>
<dbReference type="InterPro" id="IPR036770">
    <property type="entry name" value="Ankyrin_rpt-contain_sf"/>
</dbReference>
<protein>
    <submittedName>
        <fullName evidence="3">Ankyrin</fullName>
    </submittedName>
</protein>
<dbReference type="GO" id="GO:0006629">
    <property type="term" value="P:lipid metabolic process"/>
    <property type="evidence" value="ECO:0007669"/>
    <property type="project" value="InterPro"/>
</dbReference>
<dbReference type="Pfam" id="PF12796">
    <property type="entry name" value="Ank_2"/>
    <property type="match status" value="2"/>
</dbReference>
<evidence type="ECO:0000313" key="4">
    <source>
        <dbReference type="Proteomes" id="UP000193920"/>
    </source>
</evidence>
<dbReference type="OrthoDB" id="2133865at2759"/>
<name>A0A1Y2FKR3_9FUNG</name>
<dbReference type="Gene3D" id="3.20.20.190">
    <property type="entry name" value="Phosphatidylinositol (PI) phosphodiesterase"/>
    <property type="match status" value="1"/>
</dbReference>
<dbReference type="InterPro" id="IPR017946">
    <property type="entry name" value="PLC-like_Pdiesterase_TIM-brl"/>
</dbReference>
<dbReference type="Gene3D" id="2.40.10.10">
    <property type="entry name" value="Trypsin-like serine proteases"/>
    <property type="match status" value="2"/>
</dbReference>
<proteinExistence type="predicted"/>
<dbReference type="PROSITE" id="PS50007">
    <property type="entry name" value="PIPLC_X_DOMAIN"/>
    <property type="match status" value="1"/>
</dbReference>
<evidence type="ECO:0000256" key="2">
    <source>
        <dbReference type="SAM" id="MobiDB-lite"/>
    </source>
</evidence>
<feature type="compositionally biased region" description="Basic residues" evidence="2">
    <location>
        <begin position="712"/>
        <end position="725"/>
    </location>
</feature>
<dbReference type="STRING" id="1754190.A0A1Y2FKR3"/>
<evidence type="ECO:0000313" key="3">
    <source>
        <dbReference type="EMBL" id="ORY84548.1"/>
    </source>
</evidence>
<dbReference type="PANTHER" id="PTHR24121:SF23">
    <property type="entry name" value="NO MECHANORECEPTOR POTENTIAL C, ISOFORM H"/>
    <property type="match status" value="1"/>
</dbReference>
<dbReference type="InterPro" id="IPR043504">
    <property type="entry name" value="Peptidase_S1_PA_chymotrypsin"/>
</dbReference>
<feature type="region of interest" description="Disordered" evidence="2">
    <location>
        <begin position="704"/>
        <end position="726"/>
    </location>
</feature>